<accession>A0A183II53</accession>
<proteinExistence type="predicted"/>
<dbReference type="PANTHER" id="PTHR47027:SF30">
    <property type="entry name" value="THAP-TYPE DOMAIN-CONTAINING PROTEIN"/>
    <property type="match status" value="1"/>
</dbReference>
<dbReference type="EMBL" id="UZAM01007671">
    <property type="protein sequence ID" value="VDP00688.1"/>
    <property type="molecule type" value="Genomic_DNA"/>
</dbReference>
<organism evidence="3">
    <name type="scientific">Soboliphyme baturini</name>
    <dbReference type="NCBI Taxonomy" id="241478"/>
    <lineage>
        <taxon>Eukaryota</taxon>
        <taxon>Metazoa</taxon>
        <taxon>Ecdysozoa</taxon>
        <taxon>Nematoda</taxon>
        <taxon>Enoplea</taxon>
        <taxon>Dorylaimia</taxon>
        <taxon>Dioctophymatida</taxon>
        <taxon>Dioctophymatoidea</taxon>
        <taxon>Soboliphymatidae</taxon>
        <taxon>Soboliphyme</taxon>
    </lineage>
</organism>
<sequence>MLTYGLEPWIMTEKLRIRVQAAEMGFFRRVSGLTRFDMIWNSDIQASPGVQPLLLQTEKSQLRWFVHVLRMPPERKAEQLFSAKTTGRRRRGTAKTVLVQMVVLTGVGKYEEETDWWIEAVSGFCVREIKVIKVKLSVKITLSDFKSIFMSMHTYDHEFWTMTEMLRTLVQAAEMGLLRRVAGLTLLDMDQNADIRESLGVKPLLFQIEKSQLRWFVHVLRMPSEKKAKQLFLANPIERMFRGRPRLIWCKYMEGACSRLQLSSAEAQTLAEDRERGSTV</sequence>
<evidence type="ECO:0000313" key="3">
    <source>
        <dbReference type="WBParaSite" id="SBAD_0000345201-mRNA-1"/>
    </source>
</evidence>
<name>A0A183II53_9BILA</name>
<gene>
    <name evidence="1" type="ORF">SBAD_LOCUS3298</name>
</gene>
<dbReference type="AlphaFoldDB" id="A0A183II53"/>
<evidence type="ECO:0000313" key="1">
    <source>
        <dbReference type="EMBL" id="VDP00688.1"/>
    </source>
</evidence>
<evidence type="ECO:0000313" key="2">
    <source>
        <dbReference type="Proteomes" id="UP000270296"/>
    </source>
</evidence>
<dbReference type="PANTHER" id="PTHR47027">
    <property type="entry name" value="REVERSE TRANSCRIPTASE DOMAIN-CONTAINING PROTEIN"/>
    <property type="match status" value="1"/>
</dbReference>
<dbReference type="OrthoDB" id="1293503at2759"/>
<reference evidence="3" key="1">
    <citation type="submission" date="2016-06" db="UniProtKB">
        <authorList>
            <consortium name="WormBaseParasite"/>
        </authorList>
    </citation>
    <scope>IDENTIFICATION</scope>
</reference>
<reference evidence="1 2" key="2">
    <citation type="submission" date="2018-11" db="EMBL/GenBank/DDBJ databases">
        <authorList>
            <consortium name="Pathogen Informatics"/>
        </authorList>
    </citation>
    <scope>NUCLEOTIDE SEQUENCE [LARGE SCALE GENOMIC DNA]</scope>
</reference>
<keyword evidence="2" id="KW-1185">Reference proteome</keyword>
<protein>
    <submittedName>
        <fullName evidence="3">Phosphorylase b kinase regulatory subunit</fullName>
    </submittedName>
</protein>
<dbReference type="WBParaSite" id="SBAD_0000345201-mRNA-1">
    <property type="protein sequence ID" value="SBAD_0000345201-mRNA-1"/>
    <property type="gene ID" value="SBAD_0000345201"/>
</dbReference>
<dbReference type="Proteomes" id="UP000270296">
    <property type="component" value="Unassembled WGS sequence"/>
</dbReference>